<dbReference type="InterPro" id="IPR002734">
    <property type="entry name" value="RibDG_C"/>
</dbReference>
<dbReference type="RefSeq" id="WP_132146549.1">
    <property type="nucleotide sequence ID" value="NZ_SLWR01000003.1"/>
</dbReference>
<dbReference type="EMBL" id="SLWR01000003">
    <property type="protein sequence ID" value="TCO49150.1"/>
    <property type="molecule type" value="Genomic_DNA"/>
</dbReference>
<feature type="domain" description="Signal transduction histidine kinase subgroup 3 dimerisation and phosphoacceptor" evidence="6">
    <location>
        <begin position="203"/>
        <end position="268"/>
    </location>
</feature>
<dbReference type="Gene3D" id="1.20.5.1930">
    <property type="match status" value="1"/>
</dbReference>
<dbReference type="PROSITE" id="PS00122">
    <property type="entry name" value="CARBOXYLESTERASE_B_1"/>
    <property type="match status" value="1"/>
</dbReference>
<dbReference type="SUPFAM" id="SSF53474">
    <property type="entry name" value="alpha/beta-Hydrolases"/>
    <property type="match status" value="1"/>
</dbReference>
<dbReference type="GO" id="GO:0009231">
    <property type="term" value="P:riboflavin biosynthetic process"/>
    <property type="evidence" value="ECO:0007669"/>
    <property type="project" value="InterPro"/>
</dbReference>
<keyword evidence="2" id="KW-0378">Hydrolase</keyword>
<proteinExistence type="inferred from homology"/>
<dbReference type="Proteomes" id="UP000295573">
    <property type="component" value="Unassembled WGS sequence"/>
</dbReference>
<sequence>MHGKPEGAGWLAALIVPGSRAAPGHGRRTPRDWIVDVVCVLLGFGSGLIGLGEGAASARFGEPRSWLLLSCCAAGALALLLRRRWPAGLTATLIVASTAIPTVGGAAGLALFSVAVHRRPAVSVALGAVAMLSCVVQFWLYPVGSGAYGYLLAVALTALACAALVGWGVVVRTRRQLMISLTERAVRAEQEQALRVEQGQRQERERIAREMHDALGHRLSLLSVHAGALEFRPDMPAGELSRAAGVIRSVARDCVDDLREIVGVLRSQHTIDGPRRGVAELDKLQPPTGELRWRDPRPAHAWTGIREATKPGPACAQTDAVGGYLAGSSEDCLYLDVTTPAANGRQRPVMVWLHGGAWASGTGSDYDGRWLAGTGDAVVVTVNYRLGVFGFLGHPGLPGSGTYALADQQAALRWVRSNARVFGGDPGNVTLIGQSAGGASVCAHLSSPTAAGLFHRAVIHSGSCLRNWPRDTIVPGTDEIGYWASREDLQTRGRAAAKAVGCETGDQLRCLRAAPADKLLELNGRFGRAAYHTRLLPVDPRKALTLGIYHRIPVLQGNTRDEHRYFGPLFELDGEMDAAGYRSRLQRSFGAETAARIEAVYPAGRYASVLEAWTQNGEVAVPSPAGDFTVHLTPTSAEHLRRWVSSLGALVCGRTLFDVAEGWQGRHTLNVPVVVVTHRVPTDWVDARPDAPFSFVTDGIEAAIARAQELAGDRVVAVAGGTVARQCLELGLLDEVAVDLVPVVMGEGNRPFFGELSSEVLLGNPTVCVQGDQVTHLVFPVPR</sequence>
<dbReference type="PANTHER" id="PTHR11559">
    <property type="entry name" value="CARBOXYLESTERASE"/>
    <property type="match status" value="1"/>
</dbReference>
<feature type="domain" description="Carboxylesterase type B" evidence="4">
    <location>
        <begin position="285"/>
        <end position="568"/>
    </location>
</feature>
<dbReference type="GO" id="GO:0016787">
    <property type="term" value="F:hydrolase activity"/>
    <property type="evidence" value="ECO:0007669"/>
    <property type="project" value="UniProtKB-KW"/>
</dbReference>
<dbReference type="InterPro" id="IPR029058">
    <property type="entry name" value="AB_hydrolase_fold"/>
</dbReference>
<evidence type="ECO:0000313" key="8">
    <source>
        <dbReference type="Proteomes" id="UP000295573"/>
    </source>
</evidence>
<evidence type="ECO:0000259" key="6">
    <source>
        <dbReference type="Pfam" id="PF07730"/>
    </source>
</evidence>
<dbReference type="Gene3D" id="3.40.430.10">
    <property type="entry name" value="Dihydrofolate Reductase, subunit A"/>
    <property type="match status" value="1"/>
</dbReference>
<comment type="similarity">
    <text evidence="1">Belongs to the type-B carboxylesterase/lipase family.</text>
</comment>
<protein>
    <submittedName>
        <fullName evidence="7">RibD domain-containing protein</fullName>
    </submittedName>
</protein>
<dbReference type="GO" id="GO:0046983">
    <property type="term" value="F:protein dimerization activity"/>
    <property type="evidence" value="ECO:0007669"/>
    <property type="project" value="InterPro"/>
</dbReference>
<dbReference type="InterPro" id="IPR019826">
    <property type="entry name" value="Carboxylesterase_B_AS"/>
</dbReference>
<dbReference type="AlphaFoldDB" id="A0A4V2S4Q7"/>
<gene>
    <name evidence="7" type="ORF">EV646_103128</name>
</gene>
<dbReference type="InterPro" id="IPR050309">
    <property type="entry name" value="Type-B_Carboxylest/Lipase"/>
</dbReference>
<evidence type="ECO:0000313" key="7">
    <source>
        <dbReference type="EMBL" id="TCO49150.1"/>
    </source>
</evidence>
<dbReference type="InterPro" id="IPR002018">
    <property type="entry name" value="CarbesteraseB"/>
</dbReference>
<accession>A0A4V2S4Q7</accession>
<dbReference type="GO" id="GO:0016020">
    <property type="term" value="C:membrane"/>
    <property type="evidence" value="ECO:0007669"/>
    <property type="project" value="InterPro"/>
</dbReference>
<dbReference type="GO" id="GO:0008703">
    <property type="term" value="F:5-amino-6-(5-phosphoribosylamino)uracil reductase activity"/>
    <property type="evidence" value="ECO:0007669"/>
    <property type="project" value="InterPro"/>
</dbReference>
<feature type="transmembrane region" description="Helical" evidence="3">
    <location>
        <begin position="31"/>
        <end position="52"/>
    </location>
</feature>
<dbReference type="SUPFAM" id="SSF53597">
    <property type="entry name" value="Dihydrofolate reductase-like"/>
    <property type="match status" value="1"/>
</dbReference>
<dbReference type="InterPro" id="IPR024072">
    <property type="entry name" value="DHFR-like_dom_sf"/>
</dbReference>
<keyword evidence="3" id="KW-0472">Membrane</keyword>
<feature type="transmembrane region" description="Helical" evidence="3">
    <location>
        <begin position="121"/>
        <end position="141"/>
    </location>
</feature>
<feature type="transmembrane region" description="Helical" evidence="3">
    <location>
        <begin position="93"/>
        <end position="114"/>
    </location>
</feature>
<feature type="transmembrane region" description="Helical" evidence="3">
    <location>
        <begin position="147"/>
        <end position="170"/>
    </location>
</feature>
<dbReference type="Gene3D" id="3.40.50.1820">
    <property type="entry name" value="alpha/beta hydrolase"/>
    <property type="match status" value="1"/>
</dbReference>
<dbReference type="InterPro" id="IPR011712">
    <property type="entry name" value="Sig_transdc_His_kin_sub3_dim/P"/>
</dbReference>
<keyword evidence="8" id="KW-1185">Reference proteome</keyword>
<dbReference type="Pfam" id="PF00135">
    <property type="entry name" value="COesterase"/>
    <property type="match status" value="1"/>
</dbReference>
<comment type="caution">
    <text evidence="7">The sequence shown here is derived from an EMBL/GenBank/DDBJ whole genome shotgun (WGS) entry which is preliminary data.</text>
</comment>
<feature type="transmembrane region" description="Helical" evidence="3">
    <location>
        <begin position="64"/>
        <end position="81"/>
    </location>
</feature>
<reference evidence="7 8" key="1">
    <citation type="journal article" date="2015" name="Stand. Genomic Sci.">
        <title>Genomic Encyclopedia of Bacterial and Archaeal Type Strains, Phase III: the genomes of soil and plant-associated and newly described type strains.</title>
        <authorList>
            <person name="Whitman W.B."/>
            <person name="Woyke T."/>
            <person name="Klenk H.P."/>
            <person name="Zhou Y."/>
            <person name="Lilburn T.G."/>
            <person name="Beck B.J."/>
            <person name="De Vos P."/>
            <person name="Vandamme P."/>
            <person name="Eisen J.A."/>
            <person name="Garrity G."/>
            <person name="Hugenholtz P."/>
            <person name="Kyrpides N.C."/>
        </authorList>
    </citation>
    <scope>NUCLEOTIDE SEQUENCE [LARGE SCALE GENOMIC DNA]</scope>
    <source>
        <strain evidence="7 8">VKM Ac-2541</strain>
    </source>
</reference>
<evidence type="ECO:0000256" key="2">
    <source>
        <dbReference type="ARBA" id="ARBA00022801"/>
    </source>
</evidence>
<name>A0A4V2S4Q7_9ACTN</name>
<dbReference type="Pfam" id="PF07730">
    <property type="entry name" value="HisKA_3"/>
    <property type="match status" value="1"/>
</dbReference>
<evidence type="ECO:0000256" key="3">
    <source>
        <dbReference type="SAM" id="Phobius"/>
    </source>
</evidence>
<evidence type="ECO:0000256" key="1">
    <source>
        <dbReference type="ARBA" id="ARBA00005964"/>
    </source>
</evidence>
<dbReference type="OrthoDB" id="3820697at2"/>
<keyword evidence="3" id="KW-1133">Transmembrane helix</keyword>
<dbReference type="Pfam" id="PF01872">
    <property type="entry name" value="RibD_C"/>
    <property type="match status" value="1"/>
</dbReference>
<dbReference type="GO" id="GO:0000155">
    <property type="term" value="F:phosphorelay sensor kinase activity"/>
    <property type="evidence" value="ECO:0007669"/>
    <property type="project" value="InterPro"/>
</dbReference>
<evidence type="ECO:0000259" key="5">
    <source>
        <dbReference type="Pfam" id="PF01872"/>
    </source>
</evidence>
<organism evidence="7 8">
    <name type="scientific">Kribbella antiqua</name>
    <dbReference type="NCBI Taxonomy" id="2512217"/>
    <lineage>
        <taxon>Bacteria</taxon>
        <taxon>Bacillati</taxon>
        <taxon>Actinomycetota</taxon>
        <taxon>Actinomycetes</taxon>
        <taxon>Propionibacteriales</taxon>
        <taxon>Kribbellaceae</taxon>
        <taxon>Kribbella</taxon>
    </lineage>
</organism>
<feature type="domain" description="Bacterial bifunctional deaminase-reductase C-terminal" evidence="5">
    <location>
        <begin position="669"/>
        <end position="758"/>
    </location>
</feature>
<evidence type="ECO:0000259" key="4">
    <source>
        <dbReference type="Pfam" id="PF00135"/>
    </source>
</evidence>
<keyword evidence="3" id="KW-0812">Transmembrane</keyword>